<evidence type="ECO:0000313" key="7">
    <source>
        <dbReference type="EMBL" id="GHC61775.1"/>
    </source>
</evidence>
<keyword evidence="2" id="KW-1003">Cell membrane</keyword>
<evidence type="ECO:0000256" key="3">
    <source>
        <dbReference type="ARBA" id="ARBA00022692"/>
    </source>
</evidence>
<dbReference type="InterPro" id="IPR005495">
    <property type="entry name" value="LptG/LptF_permease"/>
</dbReference>
<feature type="transmembrane region" description="Helical" evidence="6">
    <location>
        <begin position="78"/>
        <end position="98"/>
    </location>
</feature>
<reference evidence="7" key="2">
    <citation type="submission" date="2020-09" db="EMBL/GenBank/DDBJ databases">
        <authorList>
            <person name="Sun Q."/>
            <person name="Kim S."/>
        </authorList>
    </citation>
    <scope>NUCLEOTIDE SEQUENCE</scope>
    <source>
        <strain evidence="7">KCTC 12988</strain>
    </source>
</reference>
<keyword evidence="5 6" id="KW-0472">Membrane</keyword>
<dbReference type="PANTHER" id="PTHR33529">
    <property type="entry name" value="SLR0882 PROTEIN-RELATED"/>
    <property type="match status" value="1"/>
</dbReference>
<feature type="transmembrane region" description="Helical" evidence="6">
    <location>
        <begin position="405"/>
        <end position="426"/>
    </location>
</feature>
<keyword evidence="8" id="KW-1185">Reference proteome</keyword>
<feature type="transmembrane region" description="Helical" evidence="6">
    <location>
        <begin position="378"/>
        <end position="399"/>
    </location>
</feature>
<feature type="transmembrane region" description="Helical" evidence="6">
    <location>
        <begin position="118"/>
        <end position="144"/>
    </location>
</feature>
<evidence type="ECO:0000256" key="5">
    <source>
        <dbReference type="ARBA" id="ARBA00023136"/>
    </source>
</evidence>
<reference evidence="7" key="1">
    <citation type="journal article" date="2014" name="Int. J. Syst. Evol. Microbiol.">
        <title>Complete genome sequence of Corynebacterium casei LMG S-19264T (=DSM 44701T), isolated from a smear-ripened cheese.</title>
        <authorList>
            <consortium name="US DOE Joint Genome Institute (JGI-PGF)"/>
            <person name="Walter F."/>
            <person name="Albersmeier A."/>
            <person name="Kalinowski J."/>
            <person name="Ruckert C."/>
        </authorList>
    </citation>
    <scope>NUCLEOTIDE SEQUENCE</scope>
    <source>
        <strain evidence="7">KCTC 12988</strain>
    </source>
</reference>
<dbReference type="RefSeq" id="WP_189571992.1">
    <property type="nucleotide sequence ID" value="NZ_BMXI01000014.1"/>
</dbReference>
<protein>
    <recommendedName>
        <fullName evidence="9">YjgP/YjgQ family permease</fullName>
    </recommendedName>
</protein>
<feature type="transmembrane region" description="Helical" evidence="6">
    <location>
        <begin position="44"/>
        <end position="66"/>
    </location>
</feature>
<proteinExistence type="predicted"/>
<feature type="transmembrane region" description="Helical" evidence="6">
    <location>
        <begin position="351"/>
        <end position="371"/>
    </location>
</feature>
<name>A0A918TTY7_9BACT</name>
<evidence type="ECO:0000256" key="1">
    <source>
        <dbReference type="ARBA" id="ARBA00004651"/>
    </source>
</evidence>
<keyword evidence="3 6" id="KW-0812">Transmembrane</keyword>
<dbReference type="GO" id="GO:0015920">
    <property type="term" value="P:lipopolysaccharide transport"/>
    <property type="evidence" value="ECO:0007669"/>
    <property type="project" value="TreeGrafter"/>
</dbReference>
<dbReference type="AlphaFoldDB" id="A0A918TTY7"/>
<accession>A0A918TTY7</accession>
<evidence type="ECO:0000256" key="4">
    <source>
        <dbReference type="ARBA" id="ARBA00022989"/>
    </source>
</evidence>
<dbReference type="Proteomes" id="UP000644507">
    <property type="component" value="Unassembled WGS sequence"/>
</dbReference>
<evidence type="ECO:0008006" key="9">
    <source>
        <dbReference type="Google" id="ProtNLM"/>
    </source>
</evidence>
<comment type="subcellular location">
    <subcellularLocation>
        <location evidence="1">Cell membrane</location>
        <topology evidence="1">Multi-pass membrane protein</topology>
    </subcellularLocation>
</comment>
<dbReference type="Pfam" id="PF03739">
    <property type="entry name" value="LptF_LptG"/>
    <property type="match status" value="1"/>
</dbReference>
<dbReference type="EMBL" id="BMXI01000014">
    <property type="protein sequence ID" value="GHC61775.1"/>
    <property type="molecule type" value="Genomic_DNA"/>
</dbReference>
<feature type="transmembrane region" description="Helical" evidence="6">
    <location>
        <begin position="165"/>
        <end position="187"/>
    </location>
</feature>
<dbReference type="GO" id="GO:0043190">
    <property type="term" value="C:ATP-binding cassette (ABC) transporter complex"/>
    <property type="evidence" value="ECO:0007669"/>
    <property type="project" value="TreeGrafter"/>
</dbReference>
<evidence type="ECO:0000313" key="8">
    <source>
        <dbReference type="Proteomes" id="UP000644507"/>
    </source>
</evidence>
<sequence>MRFLSFIILLVLGLAAGFFLAPFEEESVRNYLIGFPNADAELHGLRPWAVVALCLVPALGALWYSFASILDRYLFRKTLIAFLITTFGFLLLFVLMDFQDSMSDLTKAANPKKFLPTYYAVLLSQTVVLLLPFTILLGLLYSLGQLSASREIIAFTQTGRGIFRLLRPLVVLGILLSLTSFFLNFHIAPWARGYREALLKSASKGETEQASNVMHHNPVDRRLWFIGGFPYDLSGNSPLVDVQISTRNPDGSLKSRLKSPQVTWDRETGDWIFSKPTRLLVQSEPTADYEKNLPEPLILSDWPETPSQLIQEGLDARYLGIPGIQDWLRNNPDRNTFLSRSFESQYHYRWAQPWLCLVTVLLAAPLGISFARRGRGGTVAVAVILSGLMLFCAEVFLAFGDSGRIPAIPAAWATNGIFLLVALALIQRRLKGRPIFQTIRKCFGS</sequence>
<comment type="caution">
    <text evidence="7">The sequence shown here is derived from an EMBL/GenBank/DDBJ whole genome shotgun (WGS) entry which is preliminary data.</text>
</comment>
<dbReference type="PANTHER" id="PTHR33529:SF2">
    <property type="entry name" value="LIPOPOLYSACCHARIDE EXPORT SYSTEM PERMEASE PROTEIN LPTG"/>
    <property type="match status" value="1"/>
</dbReference>
<gene>
    <name evidence="7" type="ORF">GCM10007100_31510</name>
</gene>
<evidence type="ECO:0000256" key="2">
    <source>
        <dbReference type="ARBA" id="ARBA00022475"/>
    </source>
</evidence>
<organism evidence="7 8">
    <name type="scientific">Roseibacillus persicicus</name>
    <dbReference type="NCBI Taxonomy" id="454148"/>
    <lineage>
        <taxon>Bacteria</taxon>
        <taxon>Pseudomonadati</taxon>
        <taxon>Verrucomicrobiota</taxon>
        <taxon>Verrucomicrobiia</taxon>
        <taxon>Verrucomicrobiales</taxon>
        <taxon>Verrucomicrobiaceae</taxon>
        <taxon>Roseibacillus</taxon>
    </lineage>
</organism>
<evidence type="ECO:0000256" key="6">
    <source>
        <dbReference type="SAM" id="Phobius"/>
    </source>
</evidence>
<keyword evidence="4 6" id="KW-1133">Transmembrane helix</keyword>